<evidence type="ECO:0000313" key="10">
    <source>
        <dbReference type="EMBL" id="GMG81400.1"/>
    </source>
</evidence>
<comment type="similarity">
    <text evidence="3 8">Belongs to the GTP cyclohydrolase I family.</text>
</comment>
<keyword evidence="8" id="KW-0547">Nucleotide-binding</keyword>
<evidence type="ECO:0000256" key="5">
    <source>
        <dbReference type="ARBA" id="ARBA00022563"/>
    </source>
</evidence>
<evidence type="ECO:0000259" key="9">
    <source>
        <dbReference type="Pfam" id="PF01227"/>
    </source>
</evidence>
<dbReference type="PANTHER" id="PTHR11109:SF7">
    <property type="entry name" value="GTP CYCLOHYDROLASE 1"/>
    <property type="match status" value="1"/>
</dbReference>
<keyword evidence="8" id="KW-0479">Metal-binding</keyword>
<dbReference type="InterPro" id="IPR001474">
    <property type="entry name" value="GTP_CycHdrlase_I"/>
</dbReference>
<dbReference type="NCBIfam" id="TIGR00063">
    <property type="entry name" value="folE"/>
    <property type="match status" value="1"/>
</dbReference>
<dbReference type="Proteomes" id="UP001239909">
    <property type="component" value="Unassembled WGS sequence"/>
</dbReference>
<evidence type="ECO:0000256" key="3">
    <source>
        <dbReference type="ARBA" id="ARBA00008085"/>
    </source>
</evidence>
<evidence type="ECO:0000256" key="8">
    <source>
        <dbReference type="HAMAP-Rule" id="MF_00223"/>
    </source>
</evidence>
<protein>
    <recommendedName>
        <fullName evidence="8">GTP cyclohydrolase 1</fullName>
        <ecNumber evidence="8">3.5.4.16</ecNumber>
    </recommendedName>
    <alternativeName>
        <fullName evidence="8">GTP cyclohydrolase I</fullName>
        <shortName evidence="8">GTP-CH-I</shortName>
    </alternativeName>
</protein>
<accession>A0ABQ6LM83</accession>
<dbReference type="NCBIfam" id="NF006826">
    <property type="entry name" value="PRK09347.1-3"/>
    <property type="match status" value="1"/>
</dbReference>
<dbReference type="InterPro" id="IPR018234">
    <property type="entry name" value="GTP_CycHdrlase_I_CS"/>
</dbReference>
<evidence type="ECO:0000256" key="1">
    <source>
        <dbReference type="ARBA" id="ARBA00001052"/>
    </source>
</evidence>
<dbReference type="PROSITE" id="PS00859">
    <property type="entry name" value="GTP_CYCLOHYDROL_1_1"/>
    <property type="match status" value="1"/>
</dbReference>
<feature type="binding site" evidence="8">
    <location>
        <position position="167"/>
    </location>
    <ligand>
        <name>Zn(2+)</name>
        <dbReference type="ChEBI" id="CHEBI:29105"/>
    </ligand>
</feature>
<dbReference type="InterPro" id="IPR043134">
    <property type="entry name" value="GTP-CH-I_N"/>
</dbReference>
<dbReference type="InterPro" id="IPR020602">
    <property type="entry name" value="GTP_CycHdrlase_I_dom"/>
</dbReference>
<keyword evidence="6 8" id="KW-0378">Hydrolase</keyword>
<comment type="caution">
    <text evidence="10">The sequence shown here is derived from an EMBL/GenBank/DDBJ whole genome shotgun (WGS) entry which is preliminary data.</text>
</comment>
<keyword evidence="7 8" id="KW-0342">GTP-binding</keyword>
<dbReference type="RefSeq" id="WP_285670055.1">
    <property type="nucleotide sequence ID" value="NZ_BSYI01000003.1"/>
</dbReference>
<evidence type="ECO:0000256" key="4">
    <source>
        <dbReference type="ARBA" id="ARBA00011857"/>
    </source>
</evidence>
<sequence>MNRIDKPDVLQVAQAAEDRPTEAEAEAAVRTLLRWAGDDPNREGLRDTPGRVARAYRDWFRGYDDDPKGMLQRTFEEVEGYDEMVTLKGIRFESYCEHHLAPIIGVAHVGYIPTDRVVGISKLARLVDAFAKRLQVQEKMTVQIASTLEEVLRPRGVAVVLEGEHHCMSTRGVHKPGVTMVTSTMLGLFRKDPRTRKEFMDIIGNPSSRGL</sequence>
<feature type="binding site" evidence="8">
    <location>
        <position position="99"/>
    </location>
    <ligand>
        <name>Zn(2+)</name>
        <dbReference type="ChEBI" id="CHEBI:29105"/>
    </ligand>
</feature>
<evidence type="ECO:0000313" key="11">
    <source>
        <dbReference type="Proteomes" id="UP001239909"/>
    </source>
</evidence>
<keyword evidence="5 8" id="KW-0554">One-carbon metabolism</keyword>
<keyword evidence="8" id="KW-0862">Zinc</keyword>
<dbReference type="EC" id="3.5.4.16" evidence="8"/>
<reference evidence="10 11" key="1">
    <citation type="submission" date="2023-04" db="EMBL/GenBank/DDBJ databases">
        <title>Marinoamorphus aggregata gen. nov., sp. Nov., isolate from tissue of brittle star Ophioplocus japonicus.</title>
        <authorList>
            <person name="Kawano K."/>
            <person name="Sawayama S."/>
            <person name="Nakagawa S."/>
        </authorList>
    </citation>
    <scope>NUCLEOTIDE SEQUENCE [LARGE SCALE GENOMIC DNA]</scope>
    <source>
        <strain evidence="10 11">NKW23</strain>
    </source>
</reference>
<feature type="domain" description="GTP cyclohydrolase I" evidence="9">
    <location>
        <begin position="26"/>
        <end position="203"/>
    </location>
</feature>
<dbReference type="EMBL" id="BSYI01000003">
    <property type="protein sequence ID" value="GMG81400.1"/>
    <property type="molecule type" value="Genomic_DNA"/>
</dbReference>
<dbReference type="HAMAP" id="MF_00223">
    <property type="entry name" value="FolE"/>
    <property type="match status" value="1"/>
</dbReference>
<comment type="pathway">
    <text evidence="2 8">Cofactor biosynthesis; 7,8-dihydroneopterin triphosphate biosynthesis; 7,8-dihydroneopterin triphosphate from GTP: step 1/1.</text>
</comment>
<gene>
    <name evidence="8 10" type="primary">folE</name>
    <name evidence="10" type="ORF">LNKW23_06130</name>
</gene>
<dbReference type="NCBIfam" id="NF006825">
    <property type="entry name" value="PRK09347.1-2"/>
    <property type="match status" value="1"/>
</dbReference>
<comment type="subunit">
    <text evidence="4">Toroid-shaped homodecamer, composed of two pentamers of five dimers.</text>
</comment>
<evidence type="ECO:0000256" key="2">
    <source>
        <dbReference type="ARBA" id="ARBA00005080"/>
    </source>
</evidence>
<dbReference type="SUPFAM" id="SSF55620">
    <property type="entry name" value="Tetrahydrobiopterin biosynthesis enzymes-like"/>
    <property type="match status" value="1"/>
</dbReference>
<dbReference type="Pfam" id="PF01227">
    <property type="entry name" value="GTP_cyclohydroI"/>
    <property type="match status" value="1"/>
</dbReference>
<dbReference type="PROSITE" id="PS00860">
    <property type="entry name" value="GTP_CYCLOHYDROL_1_2"/>
    <property type="match status" value="1"/>
</dbReference>
<dbReference type="PANTHER" id="PTHR11109">
    <property type="entry name" value="GTP CYCLOHYDROLASE I"/>
    <property type="match status" value="1"/>
</dbReference>
<dbReference type="InterPro" id="IPR043133">
    <property type="entry name" value="GTP-CH-I_C/QueF"/>
</dbReference>
<feature type="binding site" evidence="8">
    <location>
        <position position="96"/>
    </location>
    <ligand>
        <name>Zn(2+)</name>
        <dbReference type="ChEBI" id="CHEBI:29105"/>
    </ligand>
</feature>
<keyword evidence="11" id="KW-1185">Reference proteome</keyword>
<dbReference type="Gene3D" id="1.10.286.10">
    <property type="match status" value="1"/>
</dbReference>
<comment type="subunit">
    <text evidence="8">Homopolymer.</text>
</comment>
<comment type="catalytic activity">
    <reaction evidence="1 8">
        <text>GTP + H2O = 7,8-dihydroneopterin 3'-triphosphate + formate + H(+)</text>
        <dbReference type="Rhea" id="RHEA:17473"/>
        <dbReference type="ChEBI" id="CHEBI:15377"/>
        <dbReference type="ChEBI" id="CHEBI:15378"/>
        <dbReference type="ChEBI" id="CHEBI:15740"/>
        <dbReference type="ChEBI" id="CHEBI:37565"/>
        <dbReference type="ChEBI" id="CHEBI:58462"/>
        <dbReference type="EC" id="3.5.4.16"/>
    </reaction>
</comment>
<organism evidence="10 11">
    <name type="scientific">Paralimibaculum aggregatum</name>
    <dbReference type="NCBI Taxonomy" id="3036245"/>
    <lineage>
        <taxon>Bacteria</taxon>
        <taxon>Pseudomonadati</taxon>
        <taxon>Pseudomonadota</taxon>
        <taxon>Alphaproteobacteria</taxon>
        <taxon>Rhodobacterales</taxon>
        <taxon>Paracoccaceae</taxon>
        <taxon>Paralimibaculum</taxon>
    </lineage>
</organism>
<evidence type="ECO:0000256" key="6">
    <source>
        <dbReference type="ARBA" id="ARBA00022801"/>
    </source>
</evidence>
<proteinExistence type="inferred from homology"/>
<name>A0ABQ6LM83_9RHOB</name>
<evidence type="ECO:0000256" key="7">
    <source>
        <dbReference type="ARBA" id="ARBA00023134"/>
    </source>
</evidence>
<dbReference type="Gene3D" id="3.30.1130.10">
    <property type="match status" value="1"/>
</dbReference>